<evidence type="ECO:0000313" key="2">
    <source>
        <dbReference type="EMBL" id="KAJ9480768.1"/>
    </source>
</evidence>
<dbReference type="AlphaFoldDB" id="A0AAI9T5G6"/>
<reference evidence="2" key="1">
    <citation type="submission" date="2015-06" db="EMBL/GenBank/DDBJ databases">
        <authorList>
            <person name="Nguyen H."/>
        </authorList>
    </citation>
    <scope>NUCLEOTIDE SEQUENCE</scope>
    <source>
        <strain evidence="2">DAOM 180753</strain>
    </source>
</reference>
<comment type="caution">
    <text evidence="2">The sequence shown here is derived from an EMBL/GenBank/DDBJ whole genome shotgun (WGS) entry which is preliminary data.</text>
</comment>
<protein>
    <submittedName>
        <fullName evidence="2">Uncharacterized protein</fullName>
    </submittedName>
</protein>
<keyword evidence="3" id="KW-1185">Reference proteome</keyword>
<evidence type="ECO:0000313" key="3">
    <source>
        <dbReference type="Proteomes" id="UP001227192"/>
    </source>
</evidence>
<organism evidence="2 3">
    <name type="scientific">Penicillium thymicola</name>
    <dbReference type="NCBI Taxonomy" id="293382"/>
    <lineage>
        <taxon>Eukaryota</taxon>
        <taxon>Fungi</taxon>
        <taxon>Dikarya</taxon>
        <taxon>Ascomycota</taxon>
        <taxon>Pezizomycotina</taxon>
        <taxon>Eurotiomycetes</taxon>
        <taxon>Eurotiomycetidae</taxon>
        <taxon>Eurotiales</taxon>
        <taxon>Aspergillaceae</taxon>
        <taxon>Penicillium</taxon>
    </lineage>
</organism>
<name>A0AAI9T5G6_PENTH</name>
<accession>A0AAI9T5G6</accession>
<proteinExistence type="predicted"/>
<dbReference type="Proteomes" id="UP001227192">
    <property type="component" value="Unassembled WGS sequence"/>
</dbReference>
<feature type="region of interest" description="Disordered" evidence="1">
    <location>
        <begin position="173"/>
        <end position="196"/>
    </location>
</feature>
<evidence type="ECO:0000256" key="1">
    <source>
        <dbReference type="SAM" id="MobiDB-lite"/>
    </source>
</evidence>
<dbReference type="EMBL" id="LACB01001101">
    <property type="protein sequence ID" value="KAJ9480768.1"/>
    <property type="molecule type" value="Genomic_DNA"/>
</dbReference>
<gene>
    <name evidence="2" type="ORF">VN97_g12761</name>
</gene>
<sequence>MVRYSQHSSYQWYITQRSAEGLNLPALPAPDTRGYTPLFLGERFCRALNCGKDTPATSTNNLRKHYASKHPELILNAAEGRPITVEETAAIGFYTALRDAYDARIAAVSEAAALNKPAIPRKKDGSIHLTEMRKKVKALHGQVLCEPCKDANDRAGCCRLENATRCDNFEYFDSDDQSEVSDPLEEENNEEEGEEE</sequence>
<reference evidence="2" key="2">
    <citation type="journal article" date="2016" name="Fungal Biol.">
        <title>Ochratoxin A production by Penicillium thymicola.</title>
        <authorList>
            <person name="Nguyen H.D.T."/>
            <person name="McMullin D.R."/>
            <person name="Ponomareva E."/>
            <person name="Riley R."/>
            <person name="Pomraning K.R."/>
            <person name="Baker S.E."/>
            <person name="Seifert K.A."/>
        </authorList>
    </citation>
    <scope>NUCLEOTIDE SEQUENCE</scope>
    <source>
        <strain evidence="2">DAOM 180753</strain>
    </source>
</reference>